<dbReference type="AlphaFoldDB" id="A0A1M5QH28"/>
<reference evidence="2 3" key="1">
    <citation type="submission" date="2016-11" db="EMBL/GenBank/DDBJ databases">
        <authorList>
            <person name="Jaros S."/>
            <person name="Januszkiewicz K."/>
            <person name="Wedrychowicz H."/>
        </authorList>
    </citation>
    <scope>NUCLEOTIDE SEQUENCE [LARGE SCALE GENOMIC DNA]</scope>
    <source>
        <strain evidence="2 3">GAS138</strain>
    </source>
</reference>
<accession>A0A1M5QH28</accession>
<dbReference type="Proteomes" id="UP000189796">
    <property type="component" value="Chromosome I"/>
</dbReference>
<dbReference type="Pfam" id="PF19551">
    <property type="entry name" value="DUF6074"/>
    <property type="match status" value="1"/>
</dbReference>
<dbReference type="RefSeq" id="WP_079602741.1">
    <property type="nucleotide sequence ID" value="NZ_LT670817.1"/>
</dbReference>
<evidence type="ECO:0000313" key="2">
    <source>
        <dbReference type="EMBL" id="SHH13427.1"/>
    </source>
</evidence>
<name>A0A1M5QH28_9BRAD</name>
<dbReference type="InterPro" id="IPR045720">
    <property type="entry name" value="DUF6074"/>
</dbReference>
<gene>
    <name evidence="2" type="ORF">SAMN05443248_3810</name>
</gene>
<protein>
    <submittedName>
        <fullName evidence="2">Uncharacterized protein</fullName>
    </submittedName>
</protein>
<organism evidence="2 3">
    <name type="scientific">Bradyrhizobium erythrophlei</name>
    <dbReference type="NCBI Taxonomy" id="1437360"/>
    <lineage>
        <taxon>Bacteria</taxon>
        <taxon>Pseudomonadati</taxon>
        <taxon>Pseudomonadota</taxon>
        <taxon>Alphaproteobacteria</taxon>
        <taxon>Hyphomicrobiales</taxon>
        <taxon>Nitrobacteraceae</taxon>
        <taxon>Bradyrhizobium</taxon>
    </lineage>
</organism>
<evidence type="ECO:0000313" key="3">
    <source>
        <dbReference type="Proteomes" id="UP000189796"/>
    </source>
</evidence>
<feature type="compositionally biased region" description="Basic and acidic residues" evidence="1">
    <location>
        <begin position="88"/>
        <end position="98"/>
    </location>
</feature>
<dbReference type="EMBL" id="LT670817">
    <property type="protein sequence ID" value="SHH13427.1"/>
    <property type="molecule type" value="Genomic_DNA"/>
</dbReference>
<sequence>MIFSAVRSGATVVPFPLARRKAFVDRHARLISTMRPEAGDRHLDRQLSIQAENLRRKGIPLETIEREVAALGAAIRAAMWQAAWMRGTAHERSPETQEAHGSIRPATD</sequence>
<proteinExistence type="predicted"/>
<evidence type="ECO:0000256" key="1">
    <source>
        <dbReference type="SAM" id="MobiDB-lite"/>
    </source>
</evidence>
<feature type="region of interest" description="Disordered" evidence="1">
    <location>
        <begin position="87"/>
        <end position="108"/>
    </location>
</feature>